<feature type="compositionally biased region" description="Acidic residues" evidence="2">
    <location>
        <begin position="76"/>
        <end position="85"/>
    </location>
</feature>
<feature type="region of interest" description="Disordered" evidence="2">
    <location>
        <begin position="33"/>
        <end position="88"/>
    </location>
</feature>
<comment type="caution">
    <text evidence="4">The sequence shown here is derived from an EMBL/GenBank/DDBJ whole genome shotgun (WGS) entry which is preliminary data.</text>
</comment>
<feature type="domain" description="C2H2-type" evidence="3">
    <location>
        <begin position="206"/>
        <end position="233"/>
    </location>
</feature>
<evidence type="ECO:0000256" key="1">
    <source>
        <dbReference type="PROSITE-ProRule" id="PRU00042"/>
    </source>
</evidence>
<dbReference type="InterPro" id="IPR036236">
    <property type="entry name" value="Znf_C2H2_sf"/>
</dbReference>
<evidence type="ECO:0000313" key="5">
    <source>
        <dbReference type="Proteomes" id="UP001152523"/>
    </source>
</evidence>
<dbReference type="SUPFAM" id="SSF57667">
    <property type="entry name" value="beta-beta-alpha zinc fingers"/>
    <property type="match status" value="2"/>
</dbReference>
<organism evidence="4 5">
    <name type="scientific">Cuscuta epithymum</name>
    <dbReference type="NCBI Taxonomy" id="186058"/>
    <lineage>
        <taxon>Eukaryota</taxon>
        <taxon>Viridiplantae</taxon>
        <taxon>Streptophyta</taxon>
        <taxon>Embryophyta</taxon>
        <taxon>Tracheophyta</taxon>
        <taxon>Spermatophyta</taxon>
        <taxon>Magnoliopsida</taxon>
        <taxon>eudicotyledons</taxon>
        <taxon>Gunneridae</taxon>
        <taxon>Pentapetalae</taxon>
        <taxon>asterids</taxon>
        <taxon>lamiids</taxon>
        <taxon>Solanales</taxon>
        <taxon>Convolvulaceae</taxon>
        <taxon>Cuscuteae</taxon>
        <taxon>Cuscuta</taxon>
        <taxon>Cuscuta subgen. Cuscuta</taxon>
    </lineage>
</organism>
<dbReference type="Gene3D" id="3.30.160.60">
    <property type="entry name" value="Classic Zinc Finger"/>
    <property type="match status" value="2"/>
</dbReference>
<dbReference type="SMART" id="SM00355">
    <property type="entry name" value="ZnF_C2H2"/>
    <property type="match status" value="4"/>
</dbReference>
<gene>
    <name evidence="4" type="ORF">CEPIT_LOCUS38181</name>
</gene>
<reference evidence="4" key="1">
    <citation type="submission" date="2022-07" db="EMBL/GenBank/DDBJ databases">
        <authorList>
            <person name="Macas J."/>
            <person name="Novak P."/>
            <person name="Neumann P."/>
        </authorList>
    </citation>
    <scope>NUCLEOTIDE SEQUENCE</scope>
</reference>
<dbReference type="AlphaFoldDB" id="A0AAV0FXL5"/>
<evidence type="ECO:0000313" key="4">
    <source>
        <dbReference type="EMBL" id="CAH9140230.1"/>
    </source>
</evidence>
<feature type="domain" description="C2H2-type" evidence="3">
    <location>
        <begin position="16"/>
        <end position="38"/>
    </location>
</feature>
<dbReference type="Proteomes" id="UP001152523">
    <property type="component" value="Unassembled WGS sequence"/>
</dbReference>
<evidence type="ECO:0000259" key="3">
    <source>
        <dbReference type="PROSITE" id="PS50157"/>
    </source>
</evidence>
<dbReference type="GO" id="GO:0008270">
    <property type="term" value="F:zinc ion binding"/>
    <property type="evidence" value="ECO:0007669"/>
    <property type="project" value="UniProtKB-KW"/>
</dbReference>
<accession>A0AAV0FXL5</accession>
<evidence type="ECO:0000256" key="2">
    <source>
        <dbReference type="SAM" id="MobiDB-lite"/>
    </source>
</evidence>
<proteinExistence type="predicted"/>
<keyword evidence="5" id="KW-1185">Reference proteome</keyword>
<dbReference type="PANTHER" id="PTHR46869">
    <property type="entry name" value="C2H2-LIKE ZINC FINGER PROTEIN"/>
    <property type="match status" value="1"/>
</dbReference>
<keyword evidence="1" id="KW-0862">Zinc</keyword>
<dbReference type="EMBL" id="CAMAPF010001023">
    <property type="protein sequence ID" value="CAH9140230.1"/>
    <property type="molecule type" value="Genomic_DNA"/>
</dbReference>
<dbReference type="PROSITE" id="PS50157">
    <property type="entry name" value="ZINC_FINGER_C2H2_2"/>
    <property type="match status" value="4"/>
</dbReference>
<keyword evidence="1" id="KW-0863">Zinc-finger</keyword>
<name>A0AAV0FXL5_9ASTE</name>
<keyword evidence="1" id="KW-0479">Metal-binding</keyword>
<feature type="domain" description="C2H2-type" evidence="3">
    <location>
        <begin position="251"/>
        <end position="273"/>
    </location>
</feature>
<dbReference type="PANTHER" id="PTHR46869:SF6">
    <property type="entry name" value="C2H2-TYPE DOMAIN-CONTAINING PROTEIN"/>
    <property type="match status" value="1"/>
</dbReference>
<dbReference type="InterPro" id="IPR013087">
    <property type="entry name" value="Znf_C2H2_type"/>
</dbReference>
<dbReference type="Pfam" id="PF13912">
    <property type="entry name" value="zf-C2H2_6"/>
    <property type="match status" value="4"/>
</dbReference>
<feature type="region of interest" description="Disordered" evidence="2">
    <location>
        <begin position="223"/>
        <end position="246"/>
    </location>
</feature>
<sequence>MDQENQENQETLPLKHFCKLCRKVFPCGRSLGGHMRSHLISDQPETSEKSRNSGPGTEAYALRENPRKTLKFSGDDDKEAEEEKEDALRQNKVCDECGKVFLSFKALFGHMKSHSQKAVNAVGRPNRKKRSRRAAAKRFQVNLNAADTTTNSSTLTSANSDYEQEEVAMSLIMLSNDVGSSLGTDNFEFLDMIRAEKSKKPKSRGFECCTCNKTFQTYQALGGHRASHNKKTENKNGTFSPPPKKMKVDSHECPICFKIFSSGQALGGHKRSHFISAELQGKGDVEPAQMQQPETRDFFDLNFPAPVEEDEEEEDFLLSFPIYSSVRLSNL</sequence>
<dbReference type="PROSITE" id="PS00028">
    <property type="entry name" value="ZINC_FINGER_C2H2_1"/>
    <property type="match status" value="4"/>
</dbReference>
<protein>
    <recommendedName>
        <fullName evidence="3">C2H2-type domain-containing protein</fullName>
    </recommendedName>
</protein>
<feature type="domain" description="C2H2-type" evidence="3">
    <location>
        <begin position="92"/>
        <end position="119"/>
    </location>
</feature>